<keyword evidence="2" id="KW-1185">Reference proteome</keyword>
<dbReference type="Proteomes" id="UP000198287">
    <property type="component" value="Unassembled WGS sequence"/>
</dbReference>
<reference evidence="1 2" key="1">
    <citation type="submission" date="2015-12" db="EMBL/GenBank/DDBJ databases">
        <title>The genome of Folsomia candida.</title>
        <authorList>
            <person name="Faddeeva A."/>
            <person name="Derks M.F."/>
            <person name="Anvar Y."/>
            <person name="Smit S."/>
            <person name="Van Straalen N."/>
            <person name="Roelofs D."/>
        </authorList>
    </citation>
    <scope>NUCLEOTIDE SEQUENCE [LARGE SCALE GENOMIC DNA]</scope>
    <source>
        <strain evidence="1 2">VU population</strain>
        <tissue evidence="1">Whole body</tissue>
    </source>
</reference>
<dbReference type="AlphaFoldDB" id="A0A226D2G4"/>
<proteinExistence type="predicted"/>
<protein>
    <submittedName>
        <fullName evidence="1">Uncharacterized protein</fullName>
    </submittedName>
</protein>
<comment type="caution">
    <text evidence="1">The sequence shown here is derived from an EMBL/GenBank/DDBJ whole genome shotgun (WGS) entry which is preliminary data.</text>
</comment>
<sequence>MNPMNQSEQNEVEAFLSRRTGPKDVTWHSLSKRLIRIKSLLDNCTTAPQVDPFDPADLYEYDVVAKKSFAEFKNFLGGLGRSRDFVDFVQVYFDRRPDLENQRENFTTALSHYGCIYVLKKGKVFKTPNTSFFPGFRIFCRPLAILAFLLVLKTVRECLLIYNSPFLTRRATQKLIADLDYA</sequence>
<evidence type="ECO:0000313" key="2">
    <source>
        <dbReference type="Proteomes" id="UP000198287"/>
    </source>
</evidence>
<gene>
    <name evidence="1" type="ORF">Fcan01_25443</name>
</gene>
<name>A0A226D2G4_FOLCA</name>
<accession>A0A226D2G4</accession>
<dbReference type="EMBL" id="LNIX01000037">
    <property type="protein sequence ID" value="OXA39782.1"/>
    <property type="molecule type" value="Genomic_DNA"/>
</dbReference>
<organism evidence="1 2">
    <name type="scientific">Folsomia candida</name>
    <name type="common">Springtail</name>
    <dbReference type="NCBI Taxonomy" id="158441"/>
    <lineage>
        <taxon>Eukaryota</taxon>
        <taxon>Metazoa</taxon>
        <taxon>Ecdysozoa</taxon>
        <taxon>Arthropoda</taxon>
        <taxon>Hexapoda</taxon>
        <taxon>Collembola</taxon>
        <taxon>Entomobryomorpha</taxon>
        <taxon>Isotomoidea</taxon>
        <taxon>Isotomidae</taxon>
        <taxon>Proisotominae</taxon>
        <taxon>Folsomia</taxon>
    </lineage>
</organism>
<evidence type="ECO:0000313" key="1">
    <source>
        <dbReference type="EMBL" id="OXA39782.1"/>
    </source>
</evidence>